<comment type="caution">
    <text evidence="1">The sequence shown here is derived from an EMBL/GenBank/DDBJ whole genome shotgun (WGS) entry which is preliminary data.</text>
</comment>
<accession>A0A0F3NEE2</accession>
<evidence type="ECO:0000313" key="2">
    <source>
        <dbReference type="Proteomes" id="UP000033754"/>
    </source>
</evidence>
<dbReference type="Proteomes" id="UP000033754">
    <property type="component" value="Unassembled WGS sequence"/>
</dbReference>
<evidence type="ECO:0000313" key="1">
    <source>
        <dbReference type="EMBL" id="KJV65289.1"/>
    </source>
</evidence>
<gene>
    <name evidence="1" type="ORF">EPHNCH_0926</name>
</gene>
<dbReference type="AlphaFoldDB" id="A0A0F3NEE2"/>
<protein>
    <submittedName>
        <fullName evidence="1">Uncharacterized protein</fullName>
    </submittedName>
</protein>
<dbReference type="EMBL" id="LANT01000006">
    <property type="protein sequence ID" value="KJV65289.1"/>
    <property type="molecule type" value="Genomic_DNA"/>
</dbReference>
<proteinExistence type="predicted"/>
<dbReference type="PATRIC" id="fig|1359161.3.peg.1038"/>
<reference evidence="1 2" key="1">
    <citation type="submission" date="2015-01" db="EMBL/GenBank/DDBJ databases">
        <title>Genome Sequencing of Rickettsiales.</title>
        <authorList>
            <person name="Daugherty S.C."/>
            <person name="Su Q."/>
            <person name="Abolude K."/>
            <person name="Beier-Sexton M."/>
            <person name="Carlyon J.A."/>
            <person name="Carter R."/>
            <person name="Day N.P."/>
            <person name="Dumler S.J."/>
            <person name="Dyachenko V."/>
            <person name="Godinez A."/>
            <person name="Kurtti T.J."/>
            <person name="Lichay M."/>
            <person name="Mullins K.E."/>
            <person name="Ott S."/>
            <person name="Pappas-Brown V."/>
            <person name="Paris D.H."/>
            <person name="Patel P."/>
            <person name="Richards A.L."/>
            <person name="Sadzewicz L."/>
            <person name="Sears K."/>
            <person name="Seidman D."/>
            <person name="Sengamalay N."/>
            <person name="Stenos J."/>
            <person name="Tallon L.J."/>
            <person name="Vincent G."/>
            <person name="Fraser C.M."/>
            <person name="Munderloh U."/>
            <person name="Dunning-Hotopp J.C."/>
        </authorList>
    </citation>
    <scope>NUCLEOTIDE SEQUENCE [LARGE SCALE GENOMIC DNA]</scope>
    <source>
        <strain evidence="1 2">NCH-1</strain>
    </source>
</reference>
<organism evidence="1 2">
    <name type="scientific">Anaplasma phagocytophilum str. NCH-1</name>
    <dbReference type="NCBI Taxonomy" id="1359161"/>
    <lineage>
        <taxon>Bacteria</taxon>
        <taxon>Pseudomonadati</taxon>
        <taxon>Pseudomonadota</taxon>
        <taxon>Alphaproteobacteria</taxon>
        <taxon>Rickettsiales</taxon>
        <taxon>Anaplasmataceae</taxon>
        <taxon>Anaplasma</taxon>
        <taxon>phagocytophilum group</taxon>
    </lineage>
</organism>
<name>A0A0F3NEE2_ANAPH</name>
<sequence>MMYIASVLWEYVTVIQISETLGAIVRHLVYTRISYLGYSCQI</sequence>